<dbReference type="InterPro" id="IPR013749">
    <property type="entry name" value="PM/HMP-P_kinase-1"/>
</dbReference>
<dbReference type="OMA" id="HTQYGQW"/>
<sequence>MLRHTTKFQQATPPTILSSGSGSLLVRYSGYIACREHSPRLLSIRCFASAFAHGHQGARVATSRASWCTLFMPRVLSVQSHVVHGYVGQKAATFPLQLLGWDVDPVNTVHFANHTGYRHKAGESLTAEQLRRIVWNGLLPNGLLKSVTHLLTGYIRSRELLEVVRELIDLLNSERAGQEPVWYLCDPVLGDNGRLYVPPEMVEAYRDILIPRAHLIIPNAYELQLLVPHETDIERACHWLHTHYQVPVIVVTGAEADEHQRPCVYLSEALRKQSKWFQLPSRLPGSFTGTGDLSAALLLAWSARVPNLQQAVEYAFSTVYHVLRRTLDEGEIVEAGVPPELALIQSAKDILEPKLVCQVSDMRPEPDRESNDCEQSLT</sequence>
<dbReference type="KEGG" id="cme:CYME_CMS339C"/>
<evidence type="ECO:0000256" key="4">
    <source>
        <dbReference type="ARBA" id="ARBA00022741"/>
    </source>
</evidence>
<keyword evidence="3" id="KW-0808">Transferase</keyword>
<dbReference type="EC" id="2.7.1.35" evidence="2"/>
<dbReference type="GO" id="GO:0008478">
    <property type="term" value="F:pyridoxal kinase activity"/>
    <property type="evidence" value="ECO:0007669"/>
    <property type="project" value="UniProtKB-EC"/>
</dbReference>
<dbReference type="GO" id="GO:0005524">
    <property type="term" value="F:ATP binding"/>
    <property type="evidence" value="ECO:0007669"/>
    <property type="project" value="UniProtKB-KW"/>
</dbReference>
<keyword evidence="4" id="KW-0547">Nucleotide-binding</keyword>
<evidence type="ECO:0000256" key="1">
    <source>
        <dbReference type="ARBA" id="ARBA00008805"/>
    </source>
</evidence>
<dbReference type="eggNOG" id="KOG2599">
    <property type="taxonomic scope" value="Eukaryota"/>
</dbReference>
<dbReference type="InterPro" id="IPR029056">
    <property type="entry name" value="Ribokinase-like"/>
</dbReference>
<feature type="domain" description="Pyridoxamine kinase/Phosphomethylpyrimidine kinase" evidence="7">
    <location>
        <begin position="152"/>
        <end position="331"/>
    </location>
</feature>
<keyword evidence="5 8" id="KW-0418">Kinase</keyword>
<dbReference type="RefSeq" id="XP_005538957.1">
    <property type="nucleotide sequence ID" value="XM_005538900.1"/>
</dbReference>
<dbReference type="SUPFAM" id="SSF53613">
    <property type="entry name" value="Ribokinase-like"/>
    <property type="match status" value="1"/>
</dbReference>
<evidence type="ECO:0000313" key="9">
    <source>
        <dbReference type="Proteomes" id="UP000007014"/>
    </source>
</evidence>
<dbReference type="EMBL" id="AP006501">
    <property type="protein sequence ID" value="BAM82921.1"/>
    <property type="molecule type" value="Genomic_DNA"/>
</dbReference>
<dbReference type="Gene3D" id="3.40.1190.20">
    <property type="match status" value="1"/>
</dbReference>
<dbReference type="NCBIfam" id="TIGR00687">
    <property type="entry name" value="pyridox_kin"/>
    <property type="match status" value="1"/>
</dbReference>
<name>M1UX29_CYAM1</name>
<reference evidence="8 9" key="2">
    <citation type="journal article" date="2007" name="BMC Biol.">
        <title>A 100%-complete sequence reveals unusually simple genomic features in the hot-spring red alga Cyanidioschyzon merolae.</title>
        <authorList>
            <person name="Nozaki H."/>
            <person name="Takano H."/>
            <person name="Misumi O."/>
            <person name="Terasawa K."/>
            <person name="Matsuzaki M."/>
            <person name="Maruyama S."/>
            <person name="Nishida K."/>
            <person name="Yagisawa F."/>
            <person name="Yoshida Y."/>
            <person name="Fujiwara T."/>
            <person name="Takio S."/>
            <person name="Tamura K."/>
            <person name="Chung S.J."/>
            <person name="Nakamura S."/>
            <person name="Kuroiwa H."/>
            <person name="Tanaka K."/>
            <person name="Sato N."/>
            <person name="Kuroiwa T."/>
        </authorList>
    </citation>
    <scope>NUCLEOTIDE SEQUENCE [LARGE SCALE GENOMIC DNA]</scope>
    <source>
        <strain evidence="8 9">10D</strain>
    </source>
</reference>
<evidence type="ECO:0000259" key="7">
    <source>
        <dbReference type="Pfam" id="PF08543"/>
    </source>
</evidence>
<dbReference type="Gramene" id="CMS339CT">
    <property type="protein sequence ID" value="CMS339CT"/>
    <property type="gene ID" value="CMS339C"/>
</dbReference>
<dbReference type="STRING" id="280699.M1UX29"/>
<protein>
    <recommendedName>
        <fullName evidence="2">pyridoxal kinase</fullName>
        <ecNumber evidence="2">2.7.1.35</ecNumber>
    </recommendedName>
</protein>
<keyword evidence="6" id="KW-0067">ATP-binding</keyword>
<dbReference type="Proteomes" id="UP000007014">
    <property type="component" value="Chromosome 19"/>
</dbReference>
<dbReference type="GeneID" id="16997263"/>
<dbReference type="PANTHER" id="PTHR10534:SF2">
    <property type="entry name" value="PYRIDOXAL KINASE"/>
    <property type="match status" value="1"/>
</dbReference>
<evidence type="ECO:0000313" key="8">
    <source>
        <dbReference type="EMBL" id="BAM82921.1"/>
    </source>
</evidence>
<dbReference type="GO" id="GO:0009443">
    <property type="term" value="P:pyridoxal 5'-phosphate salvage"/>
    <property type="evidence" value="ECO:0007669"/>
    <property type="project" value="InterPro"/>
</dbReference>
<dbReference type="AlphaFoldDB" id="M1UX29"/>
<dbReference type="Pfam" id="PF08543">
    <property type="entry name" value="Phos_pyr_kin"/>
    <property type="match status" value="1"/>
</dbReference>
<keyword evidence="9" id="KW-1185">Reference proteome</keyword>
<organism evidence="8 9">
    <name type="scientific">Cyanidioschyzon merolae (strain NIES-3377 / 10D)</name>
    <name type="common">Unicellular red alga</name>
    <dbReference type="NCBI Taxonomy" id="280699"/>
    <lineage>
        <taxon>Eukaryota</taxon>
        <taxon>Rhodophyta</taxon>
        <taxon>Bangiophyceae</taxon>
        <taxon>Cyanidiales</taxon>
        <taxon>Cyanidiaceae</taxon>
        <taxon>Cyanidioschyzon</taxon>
    </lineage>
</organism>
<dbReference type="InterPro" id="IPR004625">
    <property type="entry name" value="PyrdxlKinase"/>
</dbReference>
<evidence type="ECO:0000256" key="6">
    <source>
        <dbReference type="ARBA" id="ARBA00022840"/>
    </source>
</evidence>
<comment type="similarity">
    <text evidence="1">Belongs to the pyridoxine kinase family.</text>
</comment>
<dbReference type="CDD" id="cd01173">
    <property type="entry name" value="pyridoxal_pyridoxamine_kinase"/>
    <property type="match status" value="1"/>
</dbReference>
<evidence type="ECO:0000256" key="3">
    <source>
        <dbReference type="ARBA" id="ARBA00022679"/>
    </source>
</evidence>
<reference evidence="8 9" key="1">
    <citation type="journal article" date="2004" name="Nature">
        <title>Genome sequence of the ultrasmall unicellular red alga Cyanidioschyzon merolae 10D.</title>
        <authorList>
            <person name="Matsuzaki M."/>
            <person name="Misumi O."/>
            <person name="Shin-i T."/>
            <person name="Maruyama S."/>
            <person name="Takahara M."/>
            <person name="Miyagishima S."/>
            <person name="Mori T."/>
            <person name="Nishida K."/>
            <person name="Yagisawa F."/>
            <person name="Nishida K."/>
            <person name="Yoshida Y."/>
            <person name="Nishimura Y."/>
            <person name="Nakao S."/>
            <person name="Kobayashi T."/>
            <person name="Momoyama Y."/>
            <person name="Higashiyama T."/>
            <person name="Minoda A."/>
            <person name="Sano M."/>
            <person name="Nomoto H."/>
            <person name="Oishi K."/>
            <person name="Hayashi H."/>
            <person name="Ohta F."/>
            <person name="Nishizaka S."/>
            <person name="Haga S."/>
            <person name="Miura S."/>
            <person name="Morishita T."/>
            <person name="Kabeya Y."/>
            <person name="Terasawa K."/>
            <person name="Suzuki Y."/>
            <person name="Ishii Y."/>
            <person name="Asakawa S."/>
            <person name="Takano H."/>
            <person name="Ohta N."/>
            <person name="Kuroiwa H."/>
            <person name="Tanaka K."/>
            <person name="Shimizu N."/>
            <person name="Sugano S."/>
            <person name="Sato N."/>
            <person name="Nozaki H."/>
            <person name="Ogasawara N."/>
            <person name="Kohara Y."/>
            <person name="Kuroiwa T."/>
        </authorList>
    </citation>
    <scope>NUCLEOTIDE SEQUENCE [LARGE SCALE GENOMIC DNA]</scope>
    <source>
        <strain evidence="8 9">10D</strain>
    </source>
</reference>
<dbReference type="OrthoDB" id="3689at2759"/>
<accession>M1UX29</accession>
<proteinExistence type="inferred from homology"/>
<dbReference type="PANTHER" id="PTHR10534">
    <property type="entry name" value="PYRIDOXAL KINASE"/>
    <property type="match status" value="1"/>
</dbReference>
<evidence type="ECO:0000256" key="2">
    <source>
        <dbReference type="ARBA" id="ARBA00012104"/>
    </source>
</evidence>
<dbReference type="HOGENOM" id="CLU_046496_1_1_1"/>
<evidence type="ECO:0000256" key="5">
    <source>
        <dbReference type="ARBA" id="ARBA00022777"/>
    </source>
</evidence>
<dbReference type="GO" id="GO:0005829">
    <property type="term" value="C:cytosol"/>
    <property type="evidence" value="ECO:0007669"/>
    <property type="project" value="TreeGrafter"/>
</dbReference>
<gene>
    <name evidence="8" type="ORF">CYME_CMS339C</name>
</gene>